<dbReference type="AlphaFoldDB" id="A0A2I0QV32"/>
<evidence type="ECO:0000256" key="6">
    <source>
        <dbReference type="ARBA" id="ARBA00023136"/>
    </source>
</evidence>
<accession>A0A2I0QV32</accession>
<keyword evidence="4 7" id="KW-0812">Transmembrane</keyword>
<dbReference type="Pfam" id="PF07690">
    <property type="entry name" value="MFS_1"/>
    <property type="match status" value="1"/>
</dbReference>
<dbReference type="Proteomes" id="UP000243524">
    <property type="component" value="Unassembled WGS sequence"/>
</dbReference>
<dbReference type="OrthoDB" id="2156306at2"/>
<keyword evidence="6 7" id="KW-0472">Membrane</keyword>
<feature type="transmembrane region" description="Helical" evidence="7">
    <location>
        <begin position="215"/>
        <end position="232"/>
    </location>
</feature>
<dbReference type="GO" id="GO:0022857">
    <property type="term" value="F:transmembrane transporter activity"/>
    <property type="evidence" value="ECO:0007669"/>
    <property type="project" value="InterPro"/>
</dbReference>
<dbReference type="PANTHER" id="PTHR43266">
    <property type="entry name" value="MACROLIDE-EFFLUX PROTEIN"/>
    <property type="match status" value="1"/>
</dbReference>
<evidence type="ECO:0000256" key="2">
    <source>
        <dbReference type="ARBA" id="ARBA00022448"/>
    </source>
</evidence>
<evidence type="ECO:0000256" key="3">
    <source>
        <dbReference type="ARBA" id="ARBA00022475"/>
    </source>
</evidence>
<evidence type="ECO:0000256" key="1">
    <source>
        <dbReference type="ARBA" id="ARBA00004651"/>
    </source>
</evidence>
<evidence type="ECO:0000259" key="8">
    <source>
        <dbReference type="PROSITE" id="PS50850"/>
    </source>
</evidence>
<organism evidence="9 10">
    <name type="scientific">Halalkalibacillus sediminis</name>
    <dbReference type="NCBI Taxonomy" id="2018042"/>
    <lineage>
        <taxon>Bacteria</taxon>
        <taxon>Bacillati</taxon>
        <taxon>Bacillota</taxon>
        <taxon>Bacilli</taxon>
        <taxon>Bacillales</taxon>
        <taxon>Bacillaceae</taxon>
        <taxon>Halalkalibacillus</taxon>
    </lineage>
</organism>
<dbReference type="CDD" id="cd06173">
    <property type="entry name" value="MFS_MefA_like"/>
    <property type="match status" value="1"/>
</dbReference>
<keyword evidence="10" id="KW-1185">Reference proteome</keyword>
<dbReference type="PRINTS" id="PR01988">
    <property type="entry name" value="EXPORTERBACE"/>
</dbReference>
<gene>
    <name evidence="9" type="ORF">CEY16_06610</name>
</gene>
<feature type="transmembrane region" description="Helical" evidence="7">
    <location>
        <begin position="281"/>
        <end position="300"/>
    </location>
</feature>
<evidence type="ECO:0000256" key="4">
    <source>
        <dbReference type="ARBA" id="ARBA00022692"/>
    </source>
</evidence>
<sequence>MLKNWKHAWLLLGSVGISSIGNFIYLVSINILVYQMTGSAAAVAGLWLVGPLTNMVMKFWTGSFIDFRSKRKIMITTYLARAALILCIPFATSVAFIYAFLVLLAIANSFFMPSSTTYITQMIPKEDRKRFNSIQSVMTSGAFILGPSIGGGLILLTNIDWTLWMNSSFFIVSAILLAFIPEKEIIDRSSIPKLTFKQVWSDFHVVVEFMKSQKFVAFFYLAFIATMWFTFAMDAQEVVFAQSVVGLSEFDYSLLISITGIGSVVAAILLSIFSKKVSLRFMVGVGVVMTTVGYLLYAFAWSFSSIAFGFIILGFFLVFFNAGIATFYQNNIPTDTMGRVTSIFQLIQSVGQVIFVLGVGVLADLIALRMTIVAMAVGMLVVALMMAIMVFQPKRQSYFQEN</sequence>
<comment type="caution">
    <text evidence="9">The sequence shown here is derived from an EMBL/GenBank/DDBJ whole genome shotgun (WGS) entry which is preliminary data.</text>
</comment>
<name>A0A2I0QV32_9BACI</name>
<dbReference type="SUPFAM" id="SSF103473">
    <property type="entry name" value="MFS general substrate transporter"/>
    <property type="match status" value="1"/>
</dbReference>
<feature type="transmembrane region" description="Helical" evidence="7">
    <location>
        <begin position="340"/>
        <end position="362"/>
    </location>
</feature>
<feature type="transmembrane region" description="Helical" evidence="7">
    <location>
        <begin position="368"/>
        <end position="391"/>
    </location>
</feature>
<dbReference type="InterPro" id="IPR020846">
    <property type="entry name" value="MFS_dom"/>
</dbReference>
<dbReference type="Gene3D" id="1.20.1250.20">
    <property type="entry name" value="MFS general substrate transporter like domains"/>
    <property type="match status" value="1"/>
</dbReference>
<comment type="subcellular location">
    <subcellularLocation>
        <location evidence="1">Cell membrane</location>
        <topology evidence="1">Multi-pass membrane protein</topology>
    </subcellularLocation>
</comment>
<dbReference type="InterPro" id="IPR036259">
    <property type="entry name" value="MFS_trans_sf"/>
</dbReference>
<keyword evidence="5 7" id="KW-1133">Transmembrane helix</keyword>
<evidence type="ECO:0000313" key="9">
    <source>
        <dbReference type="EMBL" id="PKR78154.1"/>
    </source>
</evidence>
<dbReference type="PANTHER" id="PTHR43266:SF2">
    <property type="entry name" value="MAJOR FACILITATOR SUPERFAMILY (MFS) PROFILE DOMAIN-CONTAINING PROTEIN"/>
    <property type="match status" value="1"/>
</dbReference>
<keyword evidence="2" id="KW-0813">Transport</keyword>
<evidence type="ECO:0000256" key="7">
    <source>
        <dbReference type="SAM" id="Phobius"/>
    </source>
</evidence>
<feature type="transmembrane region" description="Helical" evidence="7">
    <location>
        <begin position="9"/>
        <end position="34"/>
    </location>
</feature>
<feature type="transmembrane region" description="Helical" evidence="7">
    <location>
        <begin position="306"/>
        <end position="328"/>
    </location>
</feature>
<dbReference type="PROSITE" id="PS50850">
    <property type="entry name" value="MFS"/>
    <property type="match status" value="1"/>
</dbReference>
<protein>
    <submittedName>
        <fullName evidence="9">MFS transporter</fullName>
    </submittedName>
</protein>
<feature type="domain" description="Major facilitator superfamily (MFS) profile" evidence="8">
    <location>
        <begin position="1"/>
        <end position="396"/>
    </location>
</feature>
<evidence type="ECO:0000256" key="5">
    <source>
        <dbReference type="ARBA" id="ARBA00022989"/>
    </source>
</evidence>
<feature type="transmembrane region" description="Helical" evidence="7">
    <location>
        <begin position="252"/>
        <end position="274"/>
    </location>
</feature>
<keyword evidence="3" id="KW-1003">Cell membrane</keyword>
<proteinExistence type="predicted"/>
<feature type="transmembrane region" description="Helical" evidence="7">
    <location>
        <begin position="40"/>
        <end position="61"/>
    </location>
</feature>
<dbReference type="GO" id="GO:0005886">
    <property type="term" value="C:plasma membrane"/>
    <property type="evidence" value="ECO:0007669"/>
    <property type="project" value="UniProtKB-SubCell"/>
</dbReference>
<reference evidence="9 10" key="1">
    <citation type="submission" date="2017-06" db="EMBL/GenBank/DDBJ databases">
        <title>the draft geome sequence of Illustriluteabacillus marina B3227.</title>
        <authorList>
            <person name="He R.-H."/>
            <person name="Du Z.-J."/>
        </authorList>
    </citation>
    <scope>NUCLEOTIDE SEQUENCE [LARGE SCALE GENOMIC DNA]</scope>
    <source>
        <strain evidence="9 10">B3227</strain>
    </source>
</reference>
<dbReference type="EMBL" id="PJNH01000002">
    <property type="protein sequence ID" value="PKR78154.1"/>
    <property type="molecule type" value="Genomic_DNA"/>
</dbReference>
<dbReference type="InterPro" id="IPR011701">
    <property type="entry name" value="MFS"/>
</dbReference>
<evidence type="ECO:0000313" key="10">
    <source>
        <dbReference type="Proteomes" id="UP000243524"/>
    </source>
</evidence>
<feature type="transmembrane region" description="Helical" evidence="7">
    <location>
        <begin position="131"/>
        <end position="155"/>
    </location>
</feature>
<dbReference type="InterPro" id="IPR022324">
    <property type="entry name" value="Bacilysin_exporter_BacE_put"/>
</dbReference>